<feature type="transmembrane region" description="Helical" evidence="1">
    <location>
        <begin position="29"/>
        <end position="49"/>
    </location>
</feature>
<keyword evidence="3" id="KW-1185">Reference proteome</keyword>
<dbReference type="EMBL" id="JAQQWI010000007">
    <property type="protein sequence ID" value="KAK8028308.1"/>
    <property type="molecule type" value="Genomic_DNA"/>
</dbReference>
<protein>
    <submittedName>
        <fullName evidence="2">Uncharacterized protein</fullName>
    </submittedName>
</protein>
<name>A0ABR1S933_9PEZI</name>
<feature type="transmembrane region" description="Helical" evidence="1">
    <location>
        <begin position="99"/>
        <end position="120"/>
    </location>
</feature>
<proteinExistence type="predicted"/>
<keyword evidence="1" id="KW-0812">Transmembrane</keyword>
<comment type="caution">
    <text evidence="2">The sequence shown here is derived from an EMBL/GenBank/DDBJ whole genome shotgun (WGS) entry which is preliminary data.</text>
</comment>
<evidence type="ECO:0000256" key="1">
    <source>
        <dbReference type="SAM" id="Phobius"/>
    </source>
</evidence>
<keyword evidence="1" id="KW-1133">Transmembrane helix</keyword>
<reference evidence="2 3" key="1">
    <citation type="submission" date="2023-01" db="EMBL/GenBank/DDBJ databases">
        <title>Analysis of 21 Apiospora genomes using comparative genomics revels a genus with tremendous synthesis potential of carbohydrate active enzymes and secondary metabolites.</title>
        <authorList>
            <person name="Sorensen T."/>
        </authorList>
    </citation>
    <scope>NUCLEOTIDE SEQUENCE [LARGE SCALE GENOMIC DNA]</scope>
    <source>
        <strain evidence="2 3">CBS 20057</strain>
    </source>
</reference>
<feature type="transmembrane region" description="Helical" evidence="1">
    <location>
        <begin position="55"/>
        <end position="78"/>
    </location>
</feature>
<organism evidence="2 3">
    <name type="scientific">Apiospora marii</name>
    <dbReference type="NCBI Taxonomy" id="335849"/>
    <lineage>
        <taxon>Eukaryota</taxon>
        <taxon>Fungi</taxon>
        <taxon>Dikarya</taxon>
        <taxon>Ascomycota</taxon>
        <taxon>Pezizomycotina</taxon>
        <taxon>Sordariomycetes</taxon>
        <taxon>Xylariomycetidae</taxon>
        <taxon>Amphisphaeriales</taxon>
        <taxon>Apiosporaceae</taxon>
        <taxon>Apiospora</taxon>
    </lineage>
</organism>
<keyword evidence="1" id="KW-0472">Membrane</keyword>
<evidence type="ECO:0000313" key="3">
    <source>
        <dbReference type="Proteomes" id="UP001396898"/>
    </source>
</evidence>
<gene>
    <name evidence="2" type="ORF">PG991_005364</name>
</gene>
<feature type="transmembrane region" description="Helical" evidence="1">
    <location>
        <begin position="140"/>
        <end position="160"/>
    </location>
</feature>
<accession>A0ABR1S933</accession>
<evidence type="ECO:0000313" key="2">
    <source>
        <dbReference type="EMBL" id="KAK8028308.1"/>
    </source>
</evidence>
<sequence length="182" mass="20775">MNPASIVRPVDGASHTDTRSFLGDVDIILSLRLVTIGLLIASTTLHFNGDNYTPVLNVLAVVLLLNLVWNLVLVLMTGRFSRLWQSKQQDGDEEHPTSYQPLGPISDAWLSIILLIFTIWTKTIPDPWQNIQYKYNFNVMFPINIIVFVFMHAIAILEHIKVDYPKKYERLNIGSHSHVRLP</sequence>
<dbReference type="Proteomes" id="UP001396898">
    <property type="component" value="Unassembled WGS sequence"/>
</dbReference>